<dbReference type="Gene3D" id="3.40.190.10">
    <property type="entry name" value="Periplasmic binding protein-like II"/>
    <property type="match status" value="1"/>
</dbReference>
<dbReference type="InterPro" id="IPR039424">
    <property type="entry name" value="SBP_5"/>
</dbReference>
<dbReference type="PANTHER" id="PTHR30290:SF38">
    <property type="entry name" value="D,D-DIPEPTIDE-BINDING PERIPLASMIC PROTEIN DDPA-RELATED"/>
    <property type="match status" value="1"/>
</dbReference>
<dbReference type="GO" id="GO:0043190">
    <property type="term" value="C:ATP-binding cassette (ABC) transporter complex"/>
    <property type="evidence" value="ECO:0007669"/>
    <property type="project" value="InterPro"/>
</dbReference>
<reference evidence="4 5" key="1">
    <citation type="journal article" date="2008" name="Int. J. Syst. Evol. Microbiol.">
        <title>Tessaracoccus flavescens sp. nov., isolated from marine sediment.</title>
        <authorList>
            <person name="Lee D.W."/>
            <person name="Lee S.D."/>
        </authorList>
    </citation>
    <scope>NUCLEOTIDE SEQUENCE [LARGE SCALE GENOMIC DNA]</scope>
    <source>
        <strain evidence="4 5">SST-39T</strain>
    </source>
</reference>
<evidence type="ECO:0000313" key="5">
    <source>
        <dbReference type="Proteomes" id="UP000188235"/>
    </source>
</evidence>
<dbReference type="RefSeq" id="WP_077351881.1">
    <property type="nucleotide sequence ID" value="NZ_CP019607.1"/>
</dbReference>
<dbReference type="STRING" id="399497.BW733_15665"/>
<proteinExistence type="predicted"/>
<dbReference type="InterPro" id="IPR000914">
    <property type="entry name" value="SBP_5_dom"/>
</dbReference>
<keyword evidence="5" id="KW-1185">Reference proteome</keyword>
<protein>
    <submittedName>
        <fullName evidence="4">ABC transporter substrate-binding protein</fullName>
    </submittedName>
</protein>
<dbReference type="PIRSF" id="PIRSF002741">
    <property type="entry name" value="MppA"/>
    <property type="match status" value="1"/>
</dbReference>
<dbReference type="GO" id="GO:1904680">
    <property type="term" value="F:peptide transmembrane transporter activity"/>
    <property type="evidence" value="ECO:0007669"/>
    <property type="project" value="TreeGrafter"/>
</dbReference>
<dbReference type="EMBL" id="CP019607">
    <property type="protein sequence ID" value="AQP52044.1"/>
    <property type="molecule type" value="Genomic_DNA"/>
</dbReference>
<evidence type="ECO:0000313" key="4">
    <source>
        <dbReference type="EMBL" id="AQP52044.1"/>
    </source>
</evidence>
<accession>A0A1Q2D198</accession>
<name>A0A1Q2D198_9ACTN</name>
<gene>
    <name evidence="4" type="ORF">BW733_15665</name>
</gene>
<organism evidence="4 5">
    <name type="scientific">Tessaracoccus flavescens</name>
    <dbReference type="NCBI Taxonomy" id="399497"/>
    <lineage>
        <taxon>Bacteria</taxon>
        <taxon>Bacillati</taxon>
        <taxon>Actinomycetota</taxon>
        <taxon>Actinomycetes</taxon>
        <taxon>Propionibacteriales</taxon>
        <taxon>Propionibacteriaceae</taxon>
        <taxon>Tessaracoccus</taxon>
    </lineage>
</organism>
<dbReference type="AlphaFoldDB" id="A0A1Q2D198"/>
<evidence type="ECO:0000259" key="3">
    <source>
        <dbReference type="Pfam" id="PF00496"/>
    </source>
</evidence>
<dbReference type="CDD" id="cd08494">
    <property type="entry name" value="PBP2_NikA_DppA_OppA_like_6"/>
    <property type="match status" value="1"/>
</dbReference>
<evidence type="ECO:0000256" key="1">
    <source>
        <dbReference type="ARBA" id="ARBA00022729"/>
    </source>
</evidence>
<sequence length="501" mass="54105">MRRTRSWVGIVLALVTTLTLAACTRPTPPDVDAGRELNVGATAEPDGLDPITVSGAGTSFVLLYNVYETLVKIDSEGAIRPLLATDWTISDDRLTYTFTLESRARFASGAPVNADAVVKSFDRARGEGATDQIRAQWAAVESVEATGDHTVEVKLSTPSNMWLYNITGPAGLISDPTATGDLNATPAGSGPYKFKRWDQGSLVQLEANSGYWGTPARFSPVNFRFYTDPNTMTTAMLSGQLDIISNLTTPQAIDQFSDTSKYTIHEGTTQGEVVLGFNHATPALADLLVRQAINHAIDREALVKSAWGGKGQLIGSMVPPTDPWYEDLSQAYPFDQAKAKQLLSEAGKASGLNLRLRVPNLPYATASARVIAAQLAEVGITAKVEELEFPTWLDQVYAKHDYDMTIVAHVEPRDIVAFGVEGNYWGFNNPEFNALLASADEGTQEEQVSDLKAAARLLSDQAAADWLFLLPNIIVTTPEISGVQENATSLSFDLTTLAARS</sequence>
<dbReference type="PROSITE" id="PS51257">
    <property type="entry name" value="PROKAR_LIPOPROTEIN"/>
    <property type="match status" value="1"/>
</dbReference>
<dbReference type="PANTHER" id="PTHR30290">
    <property type="entry name" value="PERIPLASMIC BINDING COMPONENT OF ABC TRANSPORTER"/>
    <property type="match status" value="1"/>
</dbReference>
<dbReference type="OrthoDB" id="9796817at2"/>
<dbReference type="KEGG" id="tfa:BW733_15665"/>
<dbReference type="Gene3D" id="3.10.105.10">
    <property type="entry name" value="Dipeptide-binding Protein, Domain 3"/>
    <property type="match status" value="1"/>
</dbReference>
<feature type="chain" id="PRO_5012478942" evidence="2">
    <location>
        <begin position="22"/>
        <end position="501"/>
    </location>
</feature>
<feature type="signal peptide" evidence="2">
    <location>
        <begin position="1"/>
        <end position="21"/>
    </location>
</feature>
<dbReference type="SUPFAM" id="SSF53850">
    <property type="entry name" value="Periplasmic binding protein-like II"/>
    <property type="match status" value="1"/>
</dbReference>
<dbReference type="GO" id="GO:0042597">
    <property type="term" value="C:periplasmic space"/>
    <property type="evidence" value="ECO:0007669"/>
    <property type="project" value="UniProtKB-ARBA"/>
</dbReference>
<feature type="domain" description="Solute-binding protein family 5" evidence="3">
    <location>
        <begin position="79"/>
        <end position="408"/>
    </location>
</feature>
<dbReference type="InterPro" id="IPR030678">
    <property type="entry name" value="Peptide/Ni-bd"/>
</dbReference>
<dbReference type="GO" id="GO:0015833">
    <property type="term" value="P:peptide transport"/>
    <property type="evidence" value="ECO:0007669"/>
    <property type="project" value="TreeGrafter"/>
</dbReference>
<keyword evidence="1 2" id="KW-0732">Signal</keyword>
<dbReference type="Pfam" id="PF00496">
    <property type="entry name" value="SBP_bac_5"/>
    <property type="match status" value="1"/>
</dbReference>
<evidence type="ECO:0000256" key="2">
    <source>
        <dbReference type="SAM" id="SignalP"/>
    </source>
</evidence>
<dbReference type="Proteomes" id="UP000188235">
    <property type="component" value="Chromosome"/>
</dbReference>